<protein>
    <submittedName>
        <fullName evidence="1">5505_t:CDS:1</fullName>
    </submittedName>
</protein>
<organism evidence="1 2">
    <name type="scientific">Paraglomus occultum</name>
    <dbReference type="NCBI Taxonomy" id="144539"/>
    <lineage>
        <taxon>Eukaryota</taxon>
        <taxon>Fungi</taxon>
        <taxon>Fungi incertae sedis</taxon>
        <taxon>Mucoromycota</taxon>
        <taxon>Glomeromycotina</taxon>
        <taxon>Glomeromycetes</taxon>
        <taxon>Paraglomerales</taxon>
        <taxon>Paraglomeraceae</taxon>
        <taxon>Paraglomus</taxon>
    </lineage>
</organism>
<keyword evidence="2" id="KW-1185">Reference proteome</keyword>
<comment type="caution">
    <text evidence="1">The sequence shown here is derived from an EMBL/GenBank/DDBJ whole genome shotgun (WGS) entry which is preliminary data.</text>
</comment>
<evidence type="ECO:0000313" key="1">
    <source>
        <dbReference type="EMBL" id="CAG8640843.1"/>
    </source>
</evidence>
<feature type="non-terminal residue" evidence="1">
    <location>
        <position position="1"/>
    </location>
</feature>
<dbReference type="AlphaFoldDB" id="A0A9N9DLK6"/>
<name>A0A9N9DLK6_9GLOM</name>
<gene>
    <name evidence="1" type="ORF">POCULU_LOCUS9411</name>
</gene>
<dbReference type="Proteomes" id="UP000789572">
    <property type="component" value="Unassembled WGS sequence"/>
</dbReference>
<reference evidence="1" key="1">
    <citation type="submission" date="2021-06" db="EMBL/GenBank/DDBJ databases">
        <authorList>
            <person name="Kallberg Y."/>
            <person name="Tangrot J."/>
            <person name="Rosling A."/>
        </authorList>
    </citation>
    <scope>NUCLEOTIDE SEQUENCE</scope>
    <source>
        <strain evidence="1">IA702</strain>
    </source>
</reference>
<dbReference type="EMBL" id="CAJVPJ010003503">
    <property type="protein sequence ID" value="CAG8640843.1"/>
    <property type="molecule type" value="Genomic_DNA"/>
</dbReference>
<proteinExistence type="predicted"/>
<sequence>WYQERIPNDVRKGVWERLLYFRLAEAEGLGALAAAGKWHGEVRIYE</sequence>
<evidence type="ECO:0000313" key="2">
    <source>
        <dbReference type="Proteomes" id="UP000789572"/>
    </source>
</evidence>
<accession>A0A9N9DLK6</accession>